<evidence type="ECO:0000313" key="2">
    <source>
        <dbReference type="Proteomes" id="UP001321473"/>
    </source>
</evidence>
<accession>A0AAQ4D2J7</accession>
<dbReference type="NCBIfam" id="NF041940">
    <property type="entry name" value="choice_anch_X"/>
    <property type="match status" value="1"/>
</dbReference>
<sequence>MSKRIEMTFDEVQQDKDLPQRVVLVLDVSLSMKLLDVDGNVTKKLDTKFHVDAAIGNSTVVYVRQNHPDDLQINVNLTDPSGKPCQRCRKLTNEKDIVITIPSPAMVGTWTVQVTSATSTPVMVNIQVESEPRARDEEPLRVSCSMTMLVVDRADKMVLYAKVTKGKKVVLDAVVLAIVYRPGKDPHAIKFQLYDDGLVPDMEKDDGVYSGYFTAFKGKGRYTFTAVVSNQKSTRLGSATSGSDAFLSMAFLDSTTGAATETDFKYEYPLSMLEIIDDINDTTTTAGETVDDFQRVVSAGSFQVAKHILEADVPPGHIRDLAVKDVRLGKDGRLLVQLTWTWPGAHLMSGKEGLRCCADALAVEGTAAESERGIPYLVKTGVQVVEKGADLVGNVADAANGVKDALDED</sequence>
<evidence type="ECO:0000313" key="1">
    <source>
        <dbReference type="EMBL" id="KAK8756687.1"/>
    </source>
</evidence>
<proteinExistence type="predicted"/>
<dbReference type="AlphaFoldDB" id="A0AAQ4D2J7"/>
<reference evidence="1 2" key="1">
    <citation type="journal article" date="2023" name="Arcadia Sci">
        <title>De novo assembly of a long-read Amblyomma americanum tick genome.</title>
        <authorList>
            <person name="Chou S."/>
            <person name="Poskanzer K.E."/>
            <person name="Rollins M."/>
            <person name="Thuy-Boun P.S."/>
        </authorList>
    </citation>
    <scope>NUCLEOTIDE SEQUENCE [LARGE SCALE GENOMIC DNA]</scope>
    <source>
        <strain evidence="1">F_SG_1</strain>
        <tissue evidence="1">Salivary glands</tissue>
    </source>
</reference>
<comment type="caution">
    <text evidence="1">The sequence shown here is derived from an EMBL/GenBank/DDBJ whole genome shotgun (WGS) entry which is preliminary data.</text>
</comment>
<organism evidence="1 2">
    <name type="scientific">Amblyomma americanum</name>
    <name type="common">Lone star tick</name>
    <dbReference type="NCBI Taxonomy" id="6943"/>
    <lineage>
        <taxon>Eukaryota</taxon>
        <taxon>Metazoa</taxon>
        <taxon>Ecdysozoa</taxon>
        <taxon>Arthropoda</taxon>
        <taxon>Chelicerata</taxon>
        <taxon>Arachnida</taxon>
        <taxon>Acari</taxon>
        <taxon>Parasitiformes</taxon>
        <taxon>Ixodida</taxon>
        <taxon>Ixodoidea</taxon>
        <taxon>Ixodidae</taxon>
        <taxon>Amblyomminae</taxon>
        <taxon>Amblyomma</taxon>
    </lineage>
</organism>
<keyword evidence="2" id="KW-1185">Reference proteome</keyword>
<gene>
    <name evidence="1" type="ORF">V5799_000611</name>
</gene>
<protein>
    <submittedName>
        <fullName evidence="1">Uncharacterized protein</fullName>
    </submittedName>
</protein>
<dbReference type="EMBL" id="JARKHS020035996">
    <property type="protein sequence ID" value="KAK8756687.1"/>
    <property type="molecule type" value="Genomic_DNA"/>
</dbReference>
<dbReference type="Proteomes" id="UP001321473">
    <property type="component" value="Unassembled WGS sequence"/>
</dbReference>
<name>A0AAQ4D2J7_AMBAM</name>